<organism evidence="2">
    <name type="scientific">Siphoviridae sp. ctxrg1</name>
    <dbReference type="NCBI Taxonomy" id="2825741"/>
    <lineage>
        <taxon>Viruses</taxon>
        <taxon>Duplodnaviria</taxon>
        <taxon>Heunggongvirae</taxon>
        <taxon>Uroviricota</taxon>
        <taxon>Caudoviricetes</taxon>
    </lineage>
</organism>
<dbReference type="GO" id="GO:0003677">
    <property type="term" value="F:DNA binding"/>
    <property type="evidence" value="ECO:0007669"/>
    <property type="project" value="UniProtKB-KW"/>
</dbReference>
<dbReference type="Pfam" id="PF13443">
    <property type="entry name" value="HTH_26"/>
    <property type="match status" value="1"/>
</dbReference>
<dbReference type="InterPro" id="IPR010982">
    <property type="entry name" value="Lambda_DNA-bd_dom_sf"/>
</dbReference>
<dbReference type="EMBL" id="BK015573">
    <property type="protein sequence ID" value="DAE13927.1"/>
    <property type="molecule type" value="Genomic_DNA"/>
</dbReference>
<protein>
    <submittedName>
        <fullName evidence="2">Cro/C1-type HTH DNA-binding domain protein</fullName>
    </submittedName>
</protein>
<sequence length="69" mass="7898">MEQRKKEGTSKLQEIMDRQKINDHELHEKSGVHFNTIRLIRTGVFKKSTFSTLRKLAKALGCTARELGG</sequence>
<name>A0A8S5Q3L3_9CAUD</name>
<dbReference type="SUPFAM" id="SSF47413">
    <property type="entry name" value="lambda repressor-like DNA-binding domains"/>
    <property type="match status" value="1"/>
</dbReference>
<dbReference type="InterPro" id="IPR001387">
    <property type="entry name" value="Cro/C1-type_HTH"/>
</dbReference>
<evidence type="ECO:0000259" key="1">
    <source>
        <dbReference type="PROSITE" id="PS50943"/>
    </source>
</evidence>
<dbReference type="PROSITE" id="PS50943">
    <property type="entry name" value="HTH_CROC1"/>
    <property type="match status" value="1"/>
</dbReference>
<feature type="domain" description="HTH cro/C1-type" evidence="1">
    <location>
        <begin position="28"/>
        <end position="67"/>
    </location>
</feature>
<keyword evidence="2" id="KW-0238">DNA-binding</keyword>
<evidence type="ECO:0000313" key="2">
    <source>
        <dbReference type="EMBL" id="DAE13927.1"/>
    </source>
</evidence>
<accession>A0A8S5Q3L3</accession>
<reference evidence="2" key="1">
    <citation type="journal article" date="2021" name="Proc. Natl. Acad. Sci. U.S.A.">
        <title>A Catalog of Tens of Thousands of Viruses from Human Metagenomes Reveals Hidden Associations with Chronic Diseases.</title>
        <authorList>
            <person name="Tisza M.J."/>
            <person name="Buck C.B."/>
        </authorList>
    </citation>
    <scope>NUCLEOTIDE SEQUENCE</scope>
    <source>
        <strain evidence="2">Ctxrg1</strain>
    </source>
</reference>
<dbReference type="Gene3D" id="1.10.260.40">
    <property type="entry name" value="lambda repressor-like DNA-binding domains"/>
    <property type="match status" value="1"/>
</dbReference>
<proteinExistence type="predicted"/>
<dbReference type="CDD" id="cd00093">
    <property type="entry name" value="HTH_XRE"/>
    <property type="match status" value="1"/>
</dbReference>